<organism evidence="1 2">
    <name type="scientific">Aeromonas phage Atoyac15</name>
    <dbReference type="NCBI Taxonomy" id="2767551"/>
    <lineage>
        <taxon>Viruses</taxon>
        <taxon>Duplodnaviria</taxon>
        <taxon>Heunggongvirae</taxon>
        <taxon>Uroviricota</taxon>
        <taxon>Caudoviricetes</taxon>
        <taxon>Autographivirales</taxon>
        <taxon>Autonotataviridae</taxon>
        <taxon>Melnykvirinae</taxon>
        <taxon>Atoyacvirus</taxon>
        <taxon>Atoyacvirus atoyac15</taxon>
    </lineage>
</organism>
<gene>
    <name evidence="1" type="ORF">Atoyac15_28</name>
</gene>
<evidence type="ECO:0000313" key="2">
    <source>
        <dbReference type="Proteomes" id="UP000663020"/>
    </source>
</evidence>
<reference evidence="1 2" key="1">
    <citation type="journal article" date="2020" name="bioRxiv">
        <title>Dynamics of infection in a novel group of promiscuous phages and hosts of multiple bacterial genera retrieved from river communities.</title>
        <authorList>
            <person name="Cazares D."/>
            <person name="Cazares A."/>
            <person name="Figueroa W."/>
            <person name="Guarneros G."/>
            <person name="Edwards R.A."/>
            <person name="Vinuesa P."/>
        </authorList>
    </citation>
    <scope>NUCLEOTIDE SEQUENCE [LARGE SCALE GENOMIC DNA]</scope>
</reference>
<protein>
    <submittedName>
        <fullName evidence="1">Uncharacterized protein</fullName>
    </submittedName>
</protein>
<proteinExistence type="predicted"/>
<accession>A0A866D2W6</accession>
<keyword evidence="2" id="KW-1185">Reference proteome</keyword>
<dbReference type="EMBL" id="MT682390">
    <property type="protein sequence ID" value="QOC54392.1"/>
    <property type="molecule type" value="Genomic_DNA"/>
</dbReference>
<sequence>MKKKKFAPSAALGYKRIKPLYDKALADLAVETARADENYSALADAKMAHEACAIQLHRRDEDVRKLSVRLSMAEEQLAVLRHDRATAIRRIDAQAAEIASLRPKATRNVWIDAIAVIGITTLLGVNYL</sequence>
<name>A0A866D2W6_9CAUD</name>
<evidence type="ECO:0000313" key="1">
    <source>
        <dbReference type="EMBL" id="QOC54392.1"/>
    </source>
</evidence>
<dbReference type="Proteomes" id="UP000663020">
    <property type="component" value="Segment"/>
</dbReference>